<dbReference type="Pfam" id="PF13335">
    <property type="entry name" value="Mg_chelatase_C"/>
    <property type="match status" value="1"/>
</dbReference>
<dbReference type="SUPFAM" id="SSF54211">
    <property type="entry name" value="Ribosomal protein S5 domain 2-like"/>
    <property type="match status" value="1"/>
</dbReference>
<dbReference type="Pfam" id="PF13541">
    <property type="entry name" value="ChlI"/>
    <property type="match status" value="1"/>
</dbReference>
<gene>
    <name evidence="5" type="ORF">AS25_09105</name>
</gene>
<dbReference type="PANTHER" id="PTHR32039:SF7">
    <property type="entry name" value="COMPETENCE PROTEIN COMM"/>
    <property type="match status" value="1"/>
</dbReference>
<proteinExistence type="inferred from homology"/>
<dbReference type="CDD" id="cd00009">
    <property type="entry name" value="AAA"/>
    <property type="match status" value="1"/>
</dbReference>
<evidence type="ECO:0000256" key="1">
    <source>
        <dbReference type="ARBA" id="ARBA00006354"/>
    </source>
</evidence>
<dbReference type="InterPro" id="IPR000523">
    <property type="entry name" value="Mg_chelatse_chII-like_cat_dom"/>
</dbReference>
<dbReference type="SMART" id="SM00382">
    <property type="entry name" value="AAA"/>
    <property type="match status" value="1"/>
</dbReference>
<organism evidence="5 6">
    <name type="scientific">Kocuria marina</name>
    <dbReference type="NCBI Taxonomy" id="223184"/>
    <lineage>
        <taxon>Bacteria</taxon>
        <taxon>Bacillati</taxon>
        <taxon>Actinomycetota</taxon>
        <taxon>Actinomycetes</taxon>
        <taxon>Micrococcales</taxon>
        <taxon>Micrococcaceae</taxon>
        <taxon>Kocuria</taxon>
    </lineage>
</organism>
<dbReference type="GO" id="GO:0003677">
    <property type="term" value="F:DNA binding"/>
    <property type="evidence" value="ECO:0007669"/>
    <property type="project" value="InterPro"/>
</dbReference>
<dbReference type="Pfam" id="PF01078">
    <property type="entry name" value="Mg_chelatase"/>
    <property type="match status" value="1"/>
</dbReference>
<dbReference type="STRING" id="223184.AS25_09105"/>
<dbReference type="eggNOG" id="COG0606">
    <property type="taxonomic scope" value="Bacteria"/>
</dbReference>
<dbReference type="InterPro" id="IPR004482">
    <property type="entry name" value="Mg_chelat-rel"/>
</dbReference>
<accession>A0A0B0D995</accession>
<dbReference type="NCBIfam" id="TIGR00368">
    <property type="entry name" value="YifB family Mg chelatase-like AAA ATPase"/>
    <property type="match status" value="1"/>
</dbReference>
<evidence type="ECO:0000313" key="6">
    <source>
        <dbReference type="Proteomes" id="UP000030664"/>
    </source>
</evidence>
<dbReference type="Gene3D" id="3.40.50.300">
    <property type="entry name" value="P-loop containing nucleotide triphosphate hydrolases"/>
    <property type="match status" value="1"/>
</dbReference>
<dbReference type="Proteomes" id="UP000030664">
    <property type="component" value="Unassembled WGS sequence"/>
</dbReference>
<evidence type="ECO:0000259" key="4">
    <source>
        <dbReference type="SMART" id="SM00382"/>
    </source>
</evidence>
<sequence length="523" mass="54667">MVGARLVNGFARSRSVALVGLAGHVVEVEADIGQSLPAFTIIGLPDQAVNESKERIRSAARHAGAALAPRKITVNLSPATLPKRGSHFDVAVVMAVLSAQGVVRVPPDTVFYAELGLDGSLRPVRGVLPAVLAAVRAGYPRVVVAEANRAEAELVAGADVSSAAHLSQLLVAHGADPALLARATSFRAESAPEGGNPQEPGGTAVPDLRDVVGQVEGRQALEIAAAGGHHLLMVGPPGAGKTMLAERLPGILPDLADDDSLEVTSVHSLRGDDVCSSLMRRPPFQAPHHSITMPALCGGGSGMPRPGAISLAHRGVLFLDEAPEFDRRVLDALRQPLESGTVTIARAQSVAHYPAHFQLVLAANPCACGNAGGTGQACTCTAVQRRRYFGKLSGPLLDRVDLQLRVPAVTYHELSGGHGRAPEDSAAVAERVATARAAQEERLRRWGCRLNSAVPGSLLHRTLSPGTRAVQPLKAAMDNKTLTARGFVKVLRVAWTLADLAGATVPSPEHVQLALYFKTTVTT</sequence>
<dbReference type="InterPro" id="IPR020568">
    <property type="entry name" value="Ribosomal_Su5_D2-typ_SF"/>
</dbReference>
<keyword evidence="2" id="KW-0547">Nucleotide-binding</keyword>
<feature type="domain" description="AAA+ ATPase" evidence="4">
    <location>
        <begin position="227"/>
        <end position="410"/>
    </location>
</feature>
<dbReference type="InterPro" id="IPR027417">
    <property type="entry name" value="P-loop_NTPase"/>
</dbReference>
<comment type="similarity">
    <text evidence="1">Belongs to the Mg-chelatase subunits D/I family. ComM subfamily.</text>
</comment>
<dbReference type="RefSeq" id="WP_035964531.1">
    <property type="nucleotide sequence ID" value="NZ_JROM01000041.1"/>
</dbReference>
<evidence type="ECO:0000256" key="3">
    <source>
        <dbReference type="ARBA" id="ARBA00022840"/>
    </source>
</evidence>
<dbReference type="AlphaFoldDB" id="A0A0B0D995"/>
<dbReference type="InterPro" id="IPR003593">
    <property type="entry name" value="AAA+_ATPase"/>
</dbReference>
<protein>
    <submittedName>
        <fullName evidence="5">Mg chelatase-like protein</fullName>
    </submittedName>
</protein>
<dbReference type="PRINTS" id="PR01657">
    <property type="entry name" value="MCMFAMILY"/>
</dbReference>
<dbReference type="Gene3D" id="3.30.230.10">
    <property type="match status" value="1"/>
</dbReference>
<evidence type="ECO:0000256" key="2">
    <source>
        <dbReference type="ARBA" id="ARBA00022741"/>
    </source>
</evidence>
<dbReference type="InterPro" id="IPR014721">
    <property type="entry name" value="Ribsml_uS5_D2-typ_fold_subgr"/>
</dbReference>
<evidence type="ECO:0000313" key="5">
    <source>
        <dbReference type="EMBL" id="KHE73938.1"/>
    </source>
</evidence>
<dbReference type="SUPFAM" id="SSF52540">
    <property type="entry name" value="P-loop containing nucleoside triphosphate hydrolases"/>
    <property type="match status" value="1"/>
</dbReference>
<keyword evidence="3" id="KW-0067">ATP-binding</keyword>
<comment type="caution">
    <text evidence="5">The sequence shown here is derived from an EMBL/GenBank/DDBJ whole genome shotgun (WGS) entry which is preliminary data.</text>
</comment>
<reference evidence="5 6" key="1">
    <citation type="submission" date="2014-09" db="EMBL/GenBank/DDBJ databases">
        <title>High-quality draft genome sequence of Kocuria marina SO9-6, an actinobacterium isolated from a copper mine.</title>
        <authorList>
            <person name="Castro D.B."/>
            <person name="Pereira L.B."/>
            <person name="Silva M.V."/>
            <person name="Silva B.P."/>
            <person name="Zanardi B.R."/>
            <person name="Carlos C."/>
            <person name="Belgini D.R."/>
            <person name="Limache E.G."/>
            <person name="Lacerda G.V."/>
            <person name="Nery M.B."/>
            <person name="Gomes M.B."/>
            <person name="Souza S."/>
            <person name="Silva T.M."/>
            <person name="Rodrigues V.D."/>
            <person name="Paulino L.C."/>
            <person name="Vicentini R."/>
            <person name="Ferraz L.F."/>
            <person name="Ottoboni L.M."/>
        </authorList>
    </citation>
    <scope>NUCLEOTIDE SEQUENCE [LARGE SCALE GENOMIC DNA]</scope>
    <source>
        <strain evidence="5 6">SO9-6</strain>
    </source>
</reference>
<dbReference type="InterPro" id="IPR001208">
    <property type="entry name" value="MCM_dom"/>
</dbReference>
<dbReference type="InterPro" id="IPR045006">
    <property type="entry name" value="CHLI-like"/>
</dbReference>
<dbReference type="PANTHER" id="PTHR32039">
    <property type="entry name" value="MAGNESIUM-CHELATASE SUBUNIT CHLI"/>
    <property type="match status" value="1"/>
</dbReference>
<dbReference type="InterPro" id="IPR025158">
    <property type="entry name" value="Mg_chelat-rel_C"/>
</dbReference>
<dbReference type="GO" id="GO:0005524">
    <property type="term" value="F:ATP binding"/>
    <property type="evidence" value="ECO:0007669"/>
    <property type="project" value="UniProtKB-KW"/>
</dbReference>
<name>A0A0B0D995_9MICC</name>
<dbReference type="EMBL" id="JROM01000041">
    <property type="protein sequence ID" value="KHE73938.1"/>
    <property type="molecule type" value="Genomic_DNA"/>
</dbReference>